<accession>A0A934K6N0</accession>
<proteinExistence type="predicted"/>
<dbReference type="AlphaFoldDB" id="A0A934K6N0"/>
<evidence type="ECO:0000313" key="2">
    <source>
        <dbReference type="Proteomes" id="UP000612893"/>
    </source>
</evidence>
<dbReference type="EMBL" id="JAEKNR010000243">
    <property type="protein sequence ID" value="MBJ7601407.1"/>
    <property type="molecule type" value="Genomic_DNA"/>
</dbReference>
<dbReference type="GO" id="GO:0030246">
    <property type="term" value="F:carbohydrate binding"/>
    <property type="evidence" value="ECO:0007669"/>
    <property type="project" value="InterPro"/>
</dbReference>
<dbReference type="GO" id="GO:0004180">
    <property type="term" value="F:carboxypeptidase activity"/>
    <property type="evidence" value="ECO:0007669"/>
    <property type="project" value="UniProtKB-KW"/>
</dbReference>
<evidence type="ECO:0000313" key="1">
    <source>
        <dbReference type="EMBL" id="MBJ7601407.1"/>
    </source>
</evidence>
<reference evidence="1" key="1">
    <citation type="submission" date="2020-10" db="EMBL/GenBank/DDBJ databases">
        <title>Ca. Dormibacterota MAGs.</title>
        <authorList>
            <person name="Montgomery K."/>
        </authorList>
    </citation>
    <scope>NUCLEOTIDE SEQUENCE [LARGE SCALE GENOMIC DNA]</scope>
    <source>
        <strain evidence="1">SC8812_S17_10</strain>
    </source>
</reference>
<dbReference type="Pfam" id="PF13620">
    <property type="entry name" value="CarboxypepD_reg"/>
    <property type="match status" value="1"/>
</dbReference>
<name>A0A934K6N0_9BACT</name>
<gene>
    <name evidence="1" type="ORF">JF922_25455</name>
</gene>
<dbReference type="Gene3D" id="2.60.40.1120">
    <property type="entry name" value="Carboxypeptidase-like, regulatory domain"/>
    <property type="match status" value="1"/>
</dbReference>
<sequence>MDTIWKPVVDLVVTIPVVHAPRMSGPPVTTLFGEYGTVTAPDREELAAIGGVVKLLAGAQPVAGAWVQLVELGRTVTTNAAGQFIFEGIRRGSYTLRGGAPGHANVSRPITVPSLSGEYDLQLT</sequence>
<dbReference type="Proteomes" id="UP000612893">
    <property type="component" value="Unassembled WGS sequence"/>
</dbReference>
<dbReference type="InterPro" id="IPR013784">
    <property type="entry name" value="Carb-bd-like_fold"/>
</dbReference>
<comment type="caution">
    <text evidence="1">The sequence shown here is derived from an EMBL/GenBank/DDBJ whole genome shotgun (WGS) entry which is preliminary data.</text>
</comment>
<dbReference type="SUPFAM" id="SSF49452">
    <property type="entry name" value="Starch-binding domain-like"/>
    <property type="match status" value="1"/>
</dbReference>
<organism evidence="1 2">
    <name type="scientific">Candidatus Nephthysia bennettiae</name>
    <dbReference type="NCBI Taxonomy" id="3127016"/>
    <lineage>
        <taxon>Bacteria</taxon>
        <taxon>Bacillati</taxon>
        <taxon>Candidatus Dormiibacterota</taxon>
        <taxon>Candidatus Dormibacteria</taxon>
        <taxon>Candidatus Dormibacterales</taxon>
        <taxon>Candidatus Dormibacteraceae</taxon>
        <taxon>Candidatus Nephthysia</taxon>
    </lineage>
</organism>
<protein>
    <submittedName>
        <fullName evidence="1">Carboxypeptidase regulatory-like domain-containing protein</fullName>
    </submittedName>
</protein>
<keyword evidence="2" id="KW-1185">Reference proteome</keyword>